<evidence type="ECO:0000313" key="23">
    <source>
        <dbReference type="Proteomes" id="UP001497497"/>
    </source>
</evidence>
<dbReference type="Pfam" id="PF00008">
    <property type="entry name" value="EGF"/>
    <property type="match status" value="2"/>
</dbReference>
<evidence type="ECO:0000313" key="22">
    <source>
        <dbReference type="EMBL" id="CAL1545990.1"/>
    </source>
</evidence>
<feature type="disulfide bond" evidence="16">
    <location>
        <begin position="723"/>
        <end position="740"/>
    </location>
</feature>
<dbReference type="Proteomes" id="UP001497497">
    <property type="component" value="Unassembled WGS sequence"/>
</dbReference>
<keyword evidence="7" id="KW-0732">Signal</keyword>
<feature type="disulfide bond" evidence="15">
    <location>
        <begin position="1031"/>
        <end position="1040"/>
    </location>
</feature>
<feature type="domain" description="Laminin G" evidence="18">
    <location>
        <begin position="1046"/>
        <end position="1230"/>
    </location>
</feature>
<dbReference type="InterPro" id="IPR003645">
    <property type="entry name" value="Fol_N"/>
</dbReference>
<evidence type="ECO:0000259" key="20">
    <source>
        <dbReference type="PROSITE" id="PS50027"/>
    </source>
</evidence>
<feature type="domain" description="Kazal-like" evidence="21">
    <location>
        <begin position="420"/>
        <end position="474"/>
    </location>
</feature>
<feature type="disulfide bond" evidence="16">
    <location>
        <begin position="742"/>
        <end position="751"/>
    </location>
</feature>
<keyword evidence="23" id="KW-1185">Reference proteome</keyword>
<dbReference type="Pfam" id="PF07648">
    <property type="entry name" value="Kazal_2"/>
    <property type="match status" value="9"/>
</dbReference>
<feature type="non-terminal residue" evidence="22">
    <location>
        <position position="1"/>
    </location>
</feature>
<dbReference type="EMBL" id="CAXITT010000758">
    <property type="protein sequence ID" value="CAL1545990.1"/>
    <property type="molecule type" value="Genomic_DNA"/>
</dbReference>
<evidence type="ECO:0000256" key="4">
    <source>
        <dbReference type="ARBA" id="ARBA00022536"/>
    </source>
</evidence>
<dbReference type="Pfam" id="PF00054">
    <property type="entry name" value="Laminin_G_1"/>
    <property type="match status" value="1"/>
</dbReference>
<dbReference type="PANTHER" id="PTHR10913:SF78">
    <property type="entry name" value="AGRIN"/>
    <property type="match status" value="1"/>
</dbReference>
<dbReference type="PRINTS" id="PR00011">
    <property type="entry name" value="EGFLAMININ"/>
</dbReference>
<keyword evidence="2" id="KW-0217">Developmental protein</keyword>
<comment type="caution">
    <text evidence="15">Lacks conserved residue(s) required for the propagation of feature annotation.</text>
</comment>
<feature type="domain" description="Laminin EGF-like" evidence="20">
    <location>
        <begin position="721"/>
        <end position="774"/>
    </location>
</feature>
<dbReference type="PROSITE" id="PS50026">
    <property type="entry name" value="EGF_3"/>
    <property type="match status" value="3"/>
</dbReference>
<dbReference type="SMART" id="SM00180">
    <property type="entry name" value="EGF_Lam"/>
    <property type="match status" value="2"/>
</dbReference>
<keyword evidence="8" id="KW-0677">Repeat</keyword>
<dbReference type="Gene3D" id="3.30.60.30">
    <property type="match status" value="9"/>
</dbReference>
<dbReference type="CDD" id="cd00110">
    <property type="entry name" value="LamG"/>
    <property type="match status" value="2"/>
</dbReference>
<dbReference type="PROSITE" id="PS51465">
    <property type="entry name" value="KAZAL_2"/>
    <property type="match status" value="9"/>
</dbReference>
<dbReference type="CDD" id="cd00055">
    <property type="entry name" value="EGF_Lam"/>
    <property type="match status" value="2"/>
</dbReference>
<dbReference type="InterPro" id="IPR013320">
    <property type="entry name" value="ConA-like_dom_sf"/>
</dbReference>
<protein>
    <recommendedName>
        <fullName evidence="24">Agrin</fullName>
    </recommendedName>
</protein>
<organism evidence="22 23">
    <name type="scientific">Lymnaea stagnalis</name>
    <name type="common">Great pond snail</name>
    <name type="synonym">Helix stagnalis</name>
    <dbReference type="NCBI Taxonomy" id="6523"/>
    <lineage>
        <taxon>Eukaryota</taxon>
        <taxon>Metazoa</taxon>
        <taxon>Spiralia</taxon>
        <taxon>Lophotrochozoa</taxon>
        <taxon>Mollusca</taxon>
        <taxon>Gastropoda</taxon>
        <taxon>Heterobranchia</taxon>
        <taxon>Euthyneura</taxon>
        <taxon>Panpulmonata</taxon>
        <taxon>Hygrophila</taxon>
        <taxon>Lymnaeoidea</taxon>
        <taxon>Lymnaeidae</taxon>
        <taxon>Lymnaea</taxon>
    </lineage>
</organism>
<evidence type="ECO:0000256" key="17">
    <source>
        <dbReference type="SAM" id="MobiDB-lite"/>
    </source>
</evidence>
<evidence type="ECO:0000256" key="6">
    <source>
        <dbReference type="ARBA" id="ARBA00022723"/>
    </source>
</evidence>
<keyword evidence="5" id="KW-0812">Transmembrane</keyword>
<dbReference type="FunFam" id="2.10.25.10:FF:000659">
    <property type="entry name" value="Crumbs cell polarity complex component 2b"/>
    <property type="match status" value="1"/>
</dbReference>
<comment type="subcellular location">
    <subcellularLocation>
        <location evidence="1">Cell membrane</location>
        <topology evidence="1">Single-pass type I membrane protein</topology>
    </subcellularLocation>
</comment>
<dbReference type="InterPro" id="IPR050653">
    <property type="entry name" value="Prot_Inhib_GrowthFact_Antg"/>
</dbReference>
<dbReference type="InterPro" id="IPR001791">
    <property type="entry name" value="Laminin_G"/>
</dbReference>
<dbReference type="InterPro" id="IPR002049">
    <property type="entry name" value="LE_dom"/>
</dbReference>
<feature type="domain" description="Kazal-like" evidence="21">
    <location>
        <begin position="358"/>
        <end position="404"/>
    </location>
</feature>
<feature type="disulfide bond" evidence="15">
    <location>
        <begin position="1279"/>
        <end position="1296"/>
    </location>
</feature>
<keyword evidence="16" id="KW-0424">Laminin EGF-like domain</keyword>
<keyword evidence="6" id="KW-0479">Metal-binding</keyword>
<feature type="disulfide bond" evidence="15">
    <location>
        <begin position="1009"/>
        <end position="1019"/>
    </location>
</feature>
<dbReference type="PROSITE" id="PS50027">
    <property type="entry name" value="EGF_LAM_2"/>
    <property type="match status" value="2"/>
</dbReference>
<evidence type="ECO:0008006" key="24">
    <source>
        <dbReference type="Google" id="ProtNLM"/>
    </source>
</evidence>
<dbReference type="InterPro" id="IPR036058">
    <property type="entry name" value="Kazal_dom_sf"/>
</dbReference>
<dbReference type="PROSITE" id="PS01248">
    <property type="entry name" value="EGF_LAM_1"/>
    <property type="match status" value="1"/>
</dbReference>
<feature type="disulfide bond" evidence="15">
    <location>
        <begin position="1258"/>
        <end position="1267"/>
    </location>
</feature>
<feature type="domain" description="Laminin EGF-like" evidence="20">
    <location>
        <begin position="775"/>
        <end position="821"/>
    </location>
</feature>
<dbReference type="GO" id="GO:0007409">
    <property type="term" value="P:axonogenesis"/>
    <property type="evidence" value="ECO:0007669"/>
    <property type="project" value="UniProtKB-ARBA"/>
</dbReference>
<dbReference type="PROSITE" id="PS00022">
    <property type="entry name" value="EGF_1"/>
    <property type="match status" value="3"/>
</dbReference>
<evidence type="ECO:0000259" key="21">
    <source>
        <dbReference type="PROSITE" id="PS51465"/>
    </source>
</evidence>
<dbReference type="PROSITE" id="PS01186">
    <property type="entry name" value="EGF_2"/>
    <property type="match status" value="2"/>
</dbReference>
<gene>
    <name evidence="22" type="ORF">GSLYS_00019367001</name>
</gene>
<keyword evidence="12" id="KW-0472">Membrane</keyword>
<evidence type="ECO:0000256" key="2">
    <source>
        <dbReference type="ARBA" id="ARBA00022473"/>
    </source>
</evidence>
<dbReference type="PANTHER" id="PTHR10913">
    <property type="entry name" value="FOLLISTATIN-RELATED"/>
    <property type="match status" value="1"/>
</dbReference>
<proteinExistence type="predicted"/>
<feature type="region of interest" description="Disordered" evidence="17">
    <location>
        <begin position="542"/>
        <end position="562"/>
    </location>
</feature>
<evidence type="ECO:0000256" key="5">
    <source>
        <dbReference type="ARBA" id="ARBA00022692"/>
    </source>
</evidence>
<sequence length="1391" mass="151301">DQPYIPDKPKPAPSPCYLHFCPFGATCHVNATTKLPVCVCEQRCSQVFAPVCGSDGATYTNLCMLERTACVRNRRIRLSSEGPCGLRDPCEGQVCKFGAECMSSMDGKIARCQCPSDCPSYGDNVGSKPVCGNDGNDYANMCELRKAACYRLEDIRVKYYGKCDPCEGHVCDSPKVCQVNAQREPECRCSFHCSTEINLVCGSDGRSYSNQCLLRKQACKSRKDIRVLYIGKCTPDNPCMQIQCGPEEECSVDRSGQAVCVCPPPCEPVLRRVCGNDSTTYDNECELRRTSCLEKVYVVVKHPGPCGEPVTALFILPLNYVTVTALIPIFAGSDSVCRDHYCGYGAVCVEHNGKAVCECPQCTEEYKPVCGDNAITYQNECKMRQENCQREESVKVKQEGACAEGCGNQRCEYYAVCESMNGKPRCVCPTSCVKASAPICGNDGVTYENECELRVEACRRKKLLTISSIGTCDKCKNITCNFHAKCENGICVCPILCATVNEPVCGTDDVTYHNECEMRKHSCTQNTLVSVRSLGRCDDEPFSGSGDFSGNNDDSDTEPEATKTPSRKVKACTNDNCVEFGGTCELDGLVLKCSCSFECKAVREYVCGSNGRTYGSRCALLLESCLTKTIIKEQPSDNCDDLDDTEPCDGAAPLINPSTRDAYNCSEGICPANSYCHAKFSKCCRKESAPITSCTEMALGCCKDGITPANDLKQRGCPDVCNCNPMGSFSTTCDPKSKQCTCKPGVGGKRCDRCEIGYWGLHKIGETGGSGCIPCNCNKFGSYRDDCDQMTGRCMCKPNIMGMKCDRCPNGKVLGPEGCRDQFTPVSCDDLTCRYGATCREEPDGTPACFCDHKCDASSHPSEIVCSTDGQNFGSLCQLQYFACRLQQDISVANTGSCKGAPPVPATTISPVTKSRKTTRHIDGSGDPYTKNTSSVFSKVTTSQEQEQCTGANIDNLCLSNDDCCPRHSHCRSGLCYCMDGYIPSQDNTQCYEVKTRPTEKVDNLVDACTNNPCHFGTCVLDKTLGYRCACPLGKTGTLCKRNQEFTTPSFSGRSHLEVRRIDKATQELSIDIVFAPLNKDGIILFNSQNKDGSGDFVSLTMNDGYVEFRFDLGAGPAILRSRDPVEPIRSHRVIARRVKESGILIVDNDEAVTGSSPFTLTALDLGDPMYLGYIPRANKEIFDKVGVDLGLVGCIHSLRAGSPSDMYAYNLAYSEDFSDLKAGVDITECGSNPCKSMPCKNGGTCLALDTQIFECRCPNGYKGRVCENLVNPCASQPCSNGGKCVPMTSTDGFYCQCATGFKGPKCESEAVPEVFVPQFTGDSYLEIPIQQKLSNARLTITIWFMATKPDGLLLLMTQSPGGKGDFIAITLENKILVFTFFLGSGVGRVE</sequence>
<feature type="domain" description="EGF-like" evidence="19">
    <location>
        <begin position="1270"/>
        <end position="1308"/>
    </location>
</feature>
<evidence type="ECO:0000256" key="11">
    <source>
        <dbReference type="ARBA" id="ARBA00022989"/>
    </source>
</evidence>
<dbReference type="SMART" id="SM00181">
    <property type="entry name" value="EGF"/>
    <property type="match status" value="4"/>
</dbReference>
<dbReference type="GO" id="GO:0005509">
    <property type="term" value="F:calcium ion binding"/>
    <property type="evidence" value="ECO:0007669"/>
    <property type="project" value="InterPro"/>
</dbReference>
<dbReference type="SUPFAM" id="SSF49899">
    <property type="entry name" value="Concanavalin A-like lectins/glucanases"/>
    <property type="match status" value="2"/>
</dbReference>
<keyword evidence="14" id="KW-0325">Glycoprotein</keyword>
<feature type="domain" description="Kazal-like" evidence="21">
    <location>
        <begin position="106"/>
        <end position="165"/>
    </location>
</feature>
<evidence type="ECO:0000256" key="9">
    <source>
        <dbReference type="ARBA" id="ARBA00022782"/>
    </source>
</evidence>
<evidence type="ECO:0000256" key="15">
    <source>
        <dbReference type="PROSITE-ProRule" id="PRU00076"/>
    </source>
</evidence>
<dbReference type="SMART" id="SM00274">
    <property type="entry name" value="FOLN"/>
    <property type="match status" value="7"/>
</dbReference>
<keyword evidence="11" id="KW-1133">Transmembrane helix</keyword>
<dbReference type="FunFam" id="3.30.60.30:FF:000024">
    <property type="entry name" value="Transmembrane agrin"/>
    <property type="match status" value="2"/>
</dbReference>
<evidence type="ECO:0000256" key="13">
    <source>
        <dbReference type="ARBA" id="ARBA00023157"/>
    </source>
</evidence>
<feature type="domain" description="Kazal-like" evidence="21">
    <location>
        <begin position="594"/>
        <end position="641"/>
    </location>
</feature>
<keyword evidence="10" id="KW-0106">Calcium</keyword>
<evidence type="ECO:0000256" key="12">
    <source>
        <dbReference type="ARBA" id="ARBA00023136"/>
    </source>
</evidence>
<feature type="disulfide bond" evidence="16">
    <location>
        <begin position="775"/>
        <end position="787"/>
    </location>
</feature>
<feature type="disulfide bond" evidence="16">
    <location>
        <begin position="721"/>
        <end position="733"/>
    </location>
</feature>
<evidence type="ECO:0000256" key="7">
    <source>
        <dbReference type="ARBA" id="ARBA00022729"/>
    </source>
</evidence>
<feature type="compositionally biased region" description="Low complexity" evidence="17">
    <location>
        <begin position="542"/>
        <end position="552"/>
    </location>
</feature>
<feature type="domain" description="EGF-like" evidence="19">
    <location>
        <begin position="1005"/>
        <end position="1041"/>
    </location>
</feature>
<reference evidence="22 23" key="1">
    <citation type="submission" date="2024-04" db="EMBL/GenBank/DDBJ databases">
        <authorList>
            <consortium name="Genoscope - CEA"/>
            <person name="William W."/>
        </authorList>
    </citation>
    <scope>NUCLEOTIDE SEQUENCE [LARGE SCALE GENOMIC DNA]</scope>
</reference>
<feature type="disulfide bond" evidence="15">
    <location>
        <begin position="1298"/>
        <end position="1307"/>
    </location>
</feature>
<feature type="domain" description="Kazal-like" evidence="21">
    <location>
        <begin position="850"/>
        <end position="900"/>
    </location>
</feature>
<dbReference type="InterPro" id="IPR001881">
    <property type="entry name" value="EGF-like_Ca-bd_dom"/>
</dbReference>
<feature type="domain" description="Kazal-like" evidence="21">
    <location>
        <begin position="254"/>
        <end position="308"/>
    </location>
</feature>
<evidence type="ECO:0000256" key="8">
    <source>
        <dbReference type="ARBA" id="ARBA00022737"/>
    </source>
</evidence>
<feature type="disulfide bond" evidence="16">
    <location>
        <begin position="777"/>
        <end position="794"/>
    </location>
</feature>
<dbReference type="CDD" id="cd00104">
    <property type="entry name" value="KAZAL_FS"/>
    <property type="match status" value="7"/>
</dbReference>
<dbReference type="SMART" id="SM00282">
    <property type="entry name" value="LamG"/>
    <property type="match status" value="1"/>
</dbReference>
<evidence type="ECO:0000256" key="16">
    <source>
        <dbReference type="PROSITE-ProRule" id="PRU00460"/>
    </source>
</evidence>
<dbReference type="Gene3D" id="2.60.120.200">
    <property type="match status" value="2"/>
</dbReference>
<dbReference type="SUPFAM" id="SSF57196">
    <property type="entry name" value="EGF/Laminin"/>
    <property type="match status" value="2"/>
</dbReference>
<feature type="domain" description="Kazal-like" evidence="21">
    <location>
        <begin position="492"/>
        <end position="539"/>
    </location>
</feature>
<keyword evidence="4 15" id="KW-0245">EGF-like domain</keyword>
<evidence type="ECO:0000256" key="14">
    <source>
        <dbReference type="ARBA" id="ARBA00023180"/>
    </source>
</evidence>
<feature type="domain" description="Kazal-like" evidence="21">
    <location>
        <begin position="188"/>
        <end position="235"/>
    </location>
</feature>
<evidence type="ECO:0000256" key="1">
    <source>
        <dbReference type="ARBA" id="ARBA00004251"/>
    </source>
</evidence>
<feature type="disulfide bond" evidence="16">
    <location>
        <begin position="796"/>
        <end position="805"/>
    </location>
</feature>
<dbReference type="SMART" id="SM00280">
    <property type="entry name" value="KAZAL"/>
    <property type="match status" value="9"/>
</dbReference>
<dbReference type="GO" id="GO:0005576">
    <property type="term" value="C:extracellular region"/>
    <property type="evidence" value="ECO:0007669"/>
    <property type="project" value="TreeGrafter"/>
</dbReference>
<dbReference type="Pfam" id="PF00053">
    <property type="entry name" value="EGF_laminin"/>
    <property type="match status" value="2"/>
</dbReference>
<keyword evidence="13 15" id="KW-1015">Disulfide bond</keyword>
<dbReference type="FunFam" id="2.10.25.10:FF:000134">
    <property type="entry name" value="Transmembrane agrin"/>
    <property type="match status" value="1"/>
</dbReference>
<name>A0AAV2IGR2_LYMST</name>
<feature type="domain" description="EGF-like" evidence="19">
    <location>
        <begin position="1231"/>
        <end position="1268"/>
    </location>
</feature>
<dbReference type="PROSITE" id="PS50025">
    <property type="entry name" value="LAM_G_DOMAIN"/>
    <property type="match status" value="1"/>
</dbReference>
<evidence type="ECO:0000259" key="19">
    <source>
        <dbReference type="PROSITE" id="PS50026"/>
    </source>
</evidence>
<keyword evidence="9" id="KW-0221">Differentiation</keyword>
<dbReference type="InterPro" id="IPR002350">
    <property type="entry name" value="Kazal_dom"/>
</dbReference>
<feature type="domain" description="Kazal-like" evidence="21">
    <location>
        <begin position="39"/>
        <end position="86"/>
    </location>
</feature>
<dbReference type="CDD" id="cd00054">
    <property type="entry name" value="EGF_CA"/>
    <property type="match status" value="2"/>
</dbReference>
<comment type="caution">
    <text evidence="22">The sequence shown here is derived from an EMBL/GenBank/DDBJ whole genome shotgun (WGS) entry which is preliminary data.</text>
</comment>
<evidence type="ECO:0000256" key="3">
    <source>
        <dbReference type="ARBA" id="ARBA00022475"/>
    </source>
</evidence>
<evidence type="ECO:0000259" key="18">
    <source>
        <dbReference type="PROSITE" id="PS50025"/>
    </source>
</evidence>
<keyword evidence="3" id="KW-1003">Cell membrane</keyword>
<dbReference type="InterPro" id="IPR000742">
    <property type="entry name" value="EGF"/>
</dbReference>
<dbReference type="Gene3D" id="2.10.25.10">
    <property type="entry name" value="Laminin"/>
    <property type="match status" value="5"/>
</dbReference>
<dbReference type="GO" id="GO:0005886">
    <property type="term" value="C:plasma membrane"/>
    <property type="evidence" value="ECO:0007669"/>
    <property type="project" value="UniProtKB-SubCell"/>
</dbReference>
<dbReference type="SUPFAM" id="SSF100895">
    <property type="entry name" value="Kazal-type serine protease inhibitors"/>
    <property type="match status" value="9"/>
</dbReference>
<evidence type="ECO:0000256" key="10">
    <source>
        <dbReference type="ARBA" id="ARBA00022837"/>
    </source>
</evidence>
<dbReference type="SMART" id="SM00179">
    <property type="entry name" value="EGF_CA"/>
    <property type="match status" value="3"/>
</dbReference>
<dbReference type="FunFam" id="2.10.25.10:FF:000074">
    <property type="entry name" value="Laminin subunit alpha"/>
    <property type="match status" value="1"/>
</dbReference>
<accession>A0AAV2IGR2</accession>